<reference evidence="2" key="1">
    <citation type="submission" date="2015-11" db="EMBL/GenBank/DDBJ databases">
        <title>Draft Genome Sequence of the Radioresistant Bacterium Deinococcus grandis, Isolated from Freshwater Fish in Japan.</title>
        <authorList>
            <person name="Satoh K."/>
            <person name="Onodera T."/>
            <person name="Omoso K."/>
            <person name="Takeda-Yano K."/>
            <person name="Katayama T."/>
            <person name="Oono Y."/>
            <person name="Narumi I."/>
        </authorList>
    </citation>
    <scope>NUCLEOTIDE SEQUENCE [LARGE SCALE GENOMIC DNA]</scope>
    <source>
        <strain evidence="2">ATCC 43672</strain>
    </source>
</reference>
<name>A0A100HLD6_9DEIO</name>
<organism evidence="1 2">
    <name type="scientific">Deinococcus grandis</name>
    <dbReference type="NCBI Taxonomy" id="57498"/>
    <lineage>
        <taxon>Bacteria</taxon>
        <taxon>Thermotogati</taxon>
        <taxon>Deinococcota</taxon>
        <taxon>Deinococci</taxon>
        <taxon>Deinococcales</taxon>
        <taxon>Deinococcaceae</taxon>
        <taxon>Deinococcus</taxon>
    </lineage>
</organism>
<accession>A0A100HLD6</accession>
<gene>
    <name evidence="1" type="ORF">DEIGR_102930</name>
</gene>
<dbReference type="AlphaFoldDB" id="A0A100HLD6"/>
<protein>
    <submittedName>
        <fullName evidence="1">Uncharacterized protein</fullName>
    </submittedName>
</protein>
<evidence type="ECO:0000313" key="2">
    <source>
        <dbReference type="Proteomes" id="UP000056209"/>
    </source>
</evidence>
<sequence>MGETAGVIRLHFNRPGNRAGRPPSTWLLDVPIFTVCPNCGCTPHEALRYGGSRYGLVGSFTCAACGAKVTITDGDCYPPVRFTADVTGKPQVSFVYEDVYRLNWADLERAGALTRTSLIPPGEKGYVDVEAALRALEAEIARLDLPHAPAPLPDGVTWVPLPLRAWLDALHTLGV</sequence>
<dbReference type="Proteomes" id="UP000056209">
    <property type="component" value="Unassembled WGS sequence"/>
</dbReference>
<keyword evidence="2" id="KW-1185">Reference proteome</keyword>
<proteinExistence type="predicted"/>
<evidence type="ECO:0000313" key="1">
    <source>
        <dbReference type="EMBL" id="GAQ22903.1"/>
    </source>
</evidence>
<dbReference type="EMBL" id="BCMS01000001">
    <property type="protein sequence ID" value="GAQ22903.1"/>
    <property type="molecule type" value="Genomic_DNA"/>
</dbReference>
<comment type="caution">
    <text evidence="1">The sequence shown here is derived from an EMBL/GenBank/DDBJ whole genome shotgun (WGS) entry which is preliminary data.</text>
</comment>